<dbReference type="InterPro" id="IPR005482">
    <property type="entry name" value="Biotin_COase_C"/>
</dbReference>
<dbReference type="Pfam" id="PF02785">
    <property type="entry name" value="Biotin_carb_C"/>
    <property type="match status" value="1"/>
</dbReference>
<dbReference type="SMART" id="SM00878">
    <property type="entry name" value="Biotin_carb_C"/>
    <property type="match status" value="1"/>
</dbReference>
<evidence type="ECO:0000256" key="4">
    <source>
        <dbReference type="ARBA" id="ARBA00011750"/>
    </source>
</evidence>
<dbReference type="Gene3D" id="3.30.470.20">
    <property type="entry name" value="ATP-grasp fold, B domain"/>
    <property type="match status" value="1"/>
</dbReference>
<keyword evidence="6" id="KW-0436">Ligase</keyword>
<keyword evidence="9" id="KW-0092">Biotin</keyword>
<dbReference type="Proteomes" id="UP000186905">
    <property type="component" value="Unassembled WGS sequence"/>
</dbReference>
<comment type="cofactor">
    <cofactor evidence="1">
        <name>biotin</name>
        <dbReference type="ChEBI" id="CHEBI:57586"/>
    </cofactor>
</comment>
<gene>
    <name evidence="16" type="ORF">BIT28_03890</name>
</gene>
<dbReference type="PANTHER" id="PTHR18866:SF33">
    <property type="entry name" value="METHYLCROTONOYL-COA CARBOXYLASE SUBUNIT ALPHA, MITOCHONDRIAL-RELATED"/>
    <property type="match status" value="1"/>
</dbReference>
<dbReference type="GO" id="GO:0004075">
    <property type="term" value="F:biotin carboxylase activity"/>
    <property type="evidence" value="ECO:0007669"/>
    <property type="project" value="UniProtKB-EC"/>
</dbReference>
<evidence type="ECO:0000256" key="11">
    <source>
        <dbReference type="ARBA" id="ARBA00048600"/>
    </source>
</evidence>
<evidence type="ECO:0000256" key="1">
    <source>
        <dbReference type="ARBA" id="ARBA00001953"/>
    </source>
</evidence>
<evidence type="ECO:0000259" key="15">
    <source>
        <dbReference type="PROSITE" id="PS50979"/>
    </source>
</evidence>
<dbReference type="InterPro" id="IPR011761">
    <property type="entry name" value="ATP-grasp"/>
</dbReference>
<organism evidence="16 17">
    <name type="scientific">Photobacterium proteolyticum</name>
    <dbReference type="NCBI Taxonomy" id="1903952"/>
    <lineage>
        <taxon>Bacteria</taxon>
        <taxon>Pseudomonadati</taxon>
        <taxon>Pseudomonadota</taxon>
        <taxon>Gammaproteobacteria</taxon>
        <taxon>Vibrionales</taxon>
        <taxon>Vibrionaceae</taxon>
        <taxon>Photobacterium</taxon>
    </lineage>
</organism>
<evidence type="ECO:0000256" key="9">
    <source>
        <dbReference type="ARBA" id="ARBA00023267"/>
    </source>
</evidence>
<evidence type="ECO:0000259" key="13">
    <source>
        <dbReference type="PROSITE" id="PS50968"/>
    </source>
</evidence>
<feature type="domain" description="ATP-grasp" evidence="14">
    <location>
        <begin position="119"/>
        <end position="316"/>
    </location>
</feature>
<dbReference type="InterPro" id="IPR011053">
    <property type="entry name" value="Single_hybrid_motif"/>
</dbReference>
<dbReference type="AlphaFoldDB" id="A0A1Q9GAJ3"/>
<dbReference type="FunFam" id="3.40.50.20:FF:000010">
    <property type="entry name" value="Propionyl-CoA carboxylase subunit alpha"/>
    <property type="match status" value="1"/>
</dbReference>
<dbReference type="Pfam" id="PF00364">
    <property type="entry name" value="Biotin_lipoyl"/>
    <property type="match status" value="1"/>
</dbReference>
<dbReference type="PROSITE" id="PS50968">
    <property type="entry name" value="BIOTINYL_LIPOYL"/>
    <property type="match status" value="1"/>
</dbReference>
<dbReference type="FunFam" id="3.30.1490.20:FF:000003">
    <property type="entry name" value="acetyl-CoA carboxylase isoform X1"/>
    <property type="match status" value="1"/>
</dbReference>
<feature type="domain" description="Biotin carboxylation" evidence="15">
    <location>
        <begin position="1"/>
        <end position="449"/>
    </location>
</feature>
<dbReference type="CDD" id="cd06850">
    <property type="entry name" value="biotinyl_domain"/>
    <property type="match status" value="1"/>
</dbReference>
<dbReference type="FunFam" id="3.30.470.20:FF:000028">
    <property type="entry name" value="Methylcrotonoyl-CoA carboxylase subunit alpha, mitochondrial"/>
    <property type="match status" value="1"/>
</dbReference>
<dbReference type="SUPFAM" id="SSF51230">
    <property type="entry name" value="Single hybrid motif"/>
    <property type="match status" value="1"/>
</dbReference>
<comment type="function">
    <text evidence="2">This protein is a component of the acetyl coenzyme A carboxylase complex; first, biotin carboxylase catalyzes the carboxylation of the carrier protein and then the transcarboxylase transfers the carboxyl group to form malonyl-CoA.</text>
</comment>
<evidence type="ECO:0000256" key="2">
    <source>
        <dbReference type="ARBA" id="ARBA00003761"/>
    </source>
</evidence>
<dbReference type="PROSITE" id="PS00866">
    <property type="entry name" value="CPSASE_1"/>
    <property type="match status" value="1"/>
</dbReference>
<dbReference type="PROSITE" id="PS00867">
    <property type="entry name" value="CPSASE_2"/>
    <property type="match status" value="1"/>
</dbReference>
<dbReference type="NCBIfam" id="NF006367">
    <property type="entry name" value="PRK08591.1"/>
    <property type="match status" value="1"/>
</dbReference>
<sequence>MRRILIANRGEIACRVIETAQKMGIETIAIYSEADRMAKHVKMADHAILVGEAPTVNSYLNIARIIKAAKTLEADAIHPGYGFLSENAAFAEACLENDLIFIGPPSSAMKAMSSKSDAKSIMEQAHVPLIPGYHGNDNSVETLTAIANQIGYPVLLKAALGGGGKGMRIVESAHEMPDAIASAKRESAAAFGDDLLLIEKYLVEPRHIEVQVFADQYGDAIYLSDRDCSIQRRHQKIVEEAPAPNLSESLRHAMGKAAVDAAKAIGYIGAGTVEFLLDASGQFYFMEMNTRLQVEHPVTELITGQDLVEWQINIARGNPLPISQNEIVHQGHAMEVRIYAEDPNQDFLPSSGHIHHLSEPEKSSKQSIVRVDSGIQQGDTVTSHYDPMLSKLIVWASTRKTAITALSQALADYRLIGPATNIDYLQRVINHPAFNNAELTTHFIEHHQAELNNEQAPSVKLRDTGKTDADKTSNHSGLLTISKLTLFAAISAIHREGQFVHWRLNQSASQKIAVNHTRDGHCHFLFQFPDLSTSVSKALAPNGLEIQLVQIETNNQQYNLAAQNIHLLSITNINGGHRYQIEINGQKEHFTHIESNEEQHIYYQTWHDNYFIGNDTDHVHLHNEEENQAIAPLNGILSALLCQPGDSVEKDQPLLVIEAMKMEYTVRAPYKGTISKMLFALGDQVDHGKLLVRIDPEK</sequence>
<keyword evidence="8 12" id="KW-0067">ATP-binding</keyword>
<dbReference type="InterPro" id="IPR005481">
    <property type="entry name" value="BC-like_N"/>
</dbReference>
<dbReference type="InterPro" id="IPR016185">
    <property type="entry name" value="PreATP-grasp_dom_sf"/>
</dbReference>
<dbReference type="PANTHER" id="PTHR18866">
    <property type="entry name" value="CARBOXYLASE:PYRUVATE/ACETYL-COA/PROPIONYL-COA CARBOXYLASE"/>
    <property type="match status" value="1"/>
</dbReference>
<dbReference type="STRING" id="1903952.BIT28_03890"/>
<dbReference type="PROSITE" id="PS50979">
    <property type="entry name" value="BC"/>
    <property type="match status" value="1"/>
</dbReference>
<keyword evidence="17" id="KW-1185">Reference proteome</keyword>
<name>A0A1Q9GAJ3_9GAMM</name>
<dbReference type="InterPro" id="IPR050856">
    <property type="entry name" value="Biotin_carboxylase_complex"/>
</dbReference>
<dbReference type="GO" id="GO:0046872">
    <property type="term" value="F:metal ion binding"/>
    <property type="evidence" value="ECO:0007669"/>
    <property type="project" value="InterPro"/>
</dbReference>
<dbReference type="SUPFAM" id="SSF51246">
    <property type="entry name" value="Rudiment single hybrid motif"/>
    <property type="match status" value="1"/>
</dbReference>
<evidence type="ECO:0000256" key="12">
    <source>
        <dbReference type="PROSITE-ProRule" id="PRU00409"/>
    </source>
</evidence>
<evidence type="ECO:0000256" key="8">
    <source>
        <dbReference type="ARBA" id="ARBA00022840"/>
    </source>
</evidence>
<evidence type="ECO:0000256" key="7">
    <source>
        <dbReference type="ARBA" id="ARBA00022741"/>
    </source>
</evidence>
<evidence type="ECO:0000256" key="6">
    <source>
        <dbReference type="ARBA" id="ARBA00022598"/>
    </source>
</evidence>
<keyword evidence="7 12" id="KW-0547">Nucleotide-binding</keyword>
<feature type="domain" description="Lipoyl-binding" evidence="13">
    <location>
        <begin position="618"/>
        <end position="695"/>
    </location>
</feature>
<dbReference type="PROSITE" id="PS50975">
    <property type="entry name" value="ATP_GRASP"/>
    <property type="match status" value="1"/>
</dbReference>
<protein>
    <recommendedName>
        <fullName evidence="5">Biotin carboxylase</fullName>
    </recommendedName>
    <alternativeName>
        <fullName evidence="10">Acetyl-coenzyme A carboxylase biotin carboxylase subunit A</fullName>
    </alternativeName>
</protein>
<evidence type="ECO:0000313" key="17">
    <source>
        <dbReference type="Proteomes" id="UP000186905"/>
    </source>
</evidence>
<reference evidence="16 17" key="1">
    <citation type="submission" date="2016-09" db="EMBL/GenBank/DDBJ databases">
        <title>Photobacterium proteolyticum sp. nov. a protease producing bacterium isolated from ocean sediments of Laizhou Bay.</title>
        <authorList>
            <person name="Li Y."/>
        </authorList>
    </citation>
    <scope>NUCLEOTIDE SEQUENCE [LARGE SCALE GENOMIC DNA]</scope>
    <source>
        <strain evidence="16 17">13-12</strain>
    </source>
</reference>
<dbReference type="InterPro" id="IPR000089">
    <property type="entry name" value="Biotin_lipoyl"/>
</dbReference>
<accession>A0A1Q9GAJ3</accession>
<dbReference type="Pfam" id="PF02786">
    <property type="entry name" value="CPSase_L_D2"/>
    <property type="match status" value="1"/>
</dbReference>
<dbReference type="GO" id="GO:0005524">
    <property type="term" value="F:ATP binding"/>
    <property type="evidence" value="ECO:0007669"/>
    <property type="project" value="UniProtKB-UniRule"/>
</dbReference>
<evidence type="ECO:0000256" key="5">
    <source>
        <dbReference type="ARBA" id="ARBA00017242"/>
    </source>
</evidence>
<proteinExistence type="predicted"/>
<evidence type="ECO:0000256" key="10">
    <source>
        <dbReference type="ARBA" id="ARBA00033786"/>
    </source>
</evidence>
<comment type="caution">
    <text evidence="16">The sequence shown here is derived from an EMBL/GenBank/DDBJ whole genome shotgun (WGS) entry which is preliminary data.</text>
</comment>
<comment type="catalytic activity">
    <reaction evidence="11">
        <text>N(6)-biotinyl-L-lysyl-[protein] + hydrogencarbonate + ATP = N(6)-carboxybiotinyl-L-lysyl-[protein] + ADP + phosphate + H(+)</text>
        <dbReference type="Rhea" id="RHEA:13501"/>
        <dbReference type="Rhea" id="RHEA-COMP:10505"/>
        <dbReference type="Rhea" id="RHEA-COMP:10506"/>
        <dbReference type="ChEBI" id="CHEBI:15378"/>
        <dbReference type="ChEBI" id="CHEBI:17544"/>
        <dbReference type="ChEBI" id="CHEBI:30616"/>
        <dbReference type="ChEBI" id="CHEBI:43474"/>
        <dbReference type="ChEBI" id="CHEBI:83144"/>
        <dbReference type="ChEBI" id="CHEBI:83145"/>
        <dbReference type="ChEBI" id="CHEBI:456216"/>
        <dbReference type="EC" id="6.3.4.14"/>
    </reaction>
</comment>
<evidence type="ECO:0000313" key="16">
    <source>
        <dbReference type="EMBL" id="OLQ71366.1"/>
    </source>
</evidence>
<dbReference type="PROSITE" id="PS00188">
    <property type="entry name" value="BIOTIN"/>
    <property type="match status" value="1"/>
</dbReference>
<dbReference type="SUPFAM" id="SSF52440">
    <property type="entry name" value="PreATP-grasp domain"/>
    <property type="match status" value="1"/>
</dbReference>
<dbReference type="EMBL" id="MJIL01000095">
    <property type="protein sequence ID" value="OLQ71366.1"/>
    <property type="molecule type" value="Genomic_DNA"/>
</dbReference>
<dbReference type="Gene3D" id="2.40.50.100">
    <property type="match status" value="1"/>
</dbReference>
<dbReference type="SUPFAM" id="SSF56059">
    <property type="entry name" value="Glutathione synthetase ATP-binding domain-like"/>
    <property type="match status" value="1"/>
</dbReference>
<dbReference type="InterPro" id="IPR005479">
    <property type="entry name" value="CPAse_ATP-bd"/>
</dbReference>
<comment type="subunit">
    <text evidence="4">Acetyl-CoA carboxylase is a heterohexamer of biotin carboxyl carrier protein, biotin carboxylase and the two subunits of carboxyl transferase in a 2:2 complex.</text>
</comment>
<comment type="pathway">
    <text evidence="3">Lipid metabolism; malonyl-CoA biosynthesis; malonyl-CoA from acetyl-CoA: step 1/1.</text>
</comment>
<dbReference type="InterPro" id="IPR011054">
    <property type="entry name" value="Rudment_hybrid_motif"/>
</dbReference>
<dbReference type="Pfam" id="PF00289">
    <property type="entry name" value="Biotin_carb_N"/>
    <property type="match status" value="1"/>
</dbReference>
<evidence type="ECO:0000256" key="3">
    <source>
        <dbReference type="ARBA" id="ARBA00004956"/>
    </source>
</evidence>
<dbReference type="InterPro" id="IPR001882">
    <property type="entry name" value="Biotin_BS"/>
</dbReference>
<dbReference type="InterPro" id="IPR011764">
    <property type="entry name" value="Biotin_carboxylation_dom"/>
</dbReference>
<evidence type="ECO:0000259" key="14">
    <source>
        <dbReference type="PROSITE" id="PS50975"/>
    </source>
</evidence>